<name>A0A3P6DYY9_BRAOL</name>
<sequence>MSSRYEVFQSSHQKMVEAKEYVNIRRAAAALLDRPTIPESRREEYIGTCQIIVERHYGRSNLSREDLEGVRKIGLMSSKEEKNETSVEKQIINNLLKNSGEDGVKRFCEAWRQQFVNDLHPTNLPSEWGM</sequence>
<dbReference type="EMBL" id="LR031875">
    <property type="protein sequence ID" value="VDD32228.1"/>
    <property type="molecule type" value="Genomic_DNA"/>
</dbReference>
<dbReference type="AlphaFoldDB" id="A0A3P6DYY9"/>
<organism evidence="1">
    <name type="scientific">Brassica oleracea</name>
    <name type="common">Wild cabbage</name>
    <dbReference type="NCBI Taxonomy" id="3712"/>
    <lineage>
        <taxon>Eukaryota</taxon>
        <taxon>Viridiplantae</taxon>
        <taxon>Streptophyta</taxon>
        <taxon>Embryophyta</taxon>
        <taxon>Tracheophyta</taxon>
        <taxon>Spermatophyta</taxon>
        <taxon>Magnoliopsida</taxon>
        <taxon>eudicotyledons</taxon>
        <taxon>Gunneridae</taxon>
        <taxon>Pentapetalae</taxon>
        <taxon>rosids</taxon>
        <taxon>malvids</taxon>
        <taxon>Brassicales</taxon>
        <taxon>Brassicaceae</taxon>
        <taxon>Brassiceae</taxon>
        <taxon>Brassica</taxon>
    </lineage>
</organism>
<evidence type="ECO:0000313" key="1">
    <source>
        <dbReference type="EMBL" id="VDD32228.1"/>
    </source>
</evidence>
<accession>A0A3P6DYY9</accession>
<proteinExistence type="predicted"/>
<gene>
    <name evidence="1" type="ORF">BOLC9T57551H</name>
</gene>
<reference evidence="1" key="1">
    <citation type="submission" date="2018-11" db="EMBL/GenBank/DDBJ databases">
        <authorList>
            <consortium name="Genoscope - CEA"/>
            <person name="William W."/>
        </authorList>
    </citation>
    <scope>NUCLEOTIDE SEQUENCE</scope>
</reference>
<protein>
    <submittedName>
        <fullName evidence="1">Uncharacterized protein</fullName>
    </submittedName>
</protein>